<evidence type="ECO:0000313" key="1">
    <source>
        <dbReference type="EMBL" id="GAG27894.1"/>
    </source>
</evidence>
<accession>X0WAB4</accession>
<comment type="caution">
    <text evidence="1">The sequence shown here is derived from an EMBL/GenBank/DDBJ whole genome shotgun (WGS) entry which is preliminary data.</text>
</comment>
<dbReference type="EMBL" id="BARS01032434">
    <property type="protein sequence ID" value="GAG27894.1"/>
    <property type="molecule type" value="Genomic_DNA"/>
</dbReference>
<gene>
    <name evidence="1" type="ORF">S01H1_50340</name>
</gene>
<dbReference type="Pfam" id="PF07505">
    <property type="entry name" value="DUF5131"/>
    <property type="match status" value="1"/>
</dbReference>
<reference evidence="1" key="1">
    <citation type="journal article" date="2014" name="Front. Microbiol.">
        <title>High frequency of phylogenetically diverse reductive dehalogenase-homologous genes in deep subseafloor sedimentary metagenomes.</title>
        <authorList>
            <person name="Kawai M."/>
            <person name="Futagami T."/>
            <person name="Toyoda A."/>
            <person name="Takaki Y."/>
            <person name="Nishi S."/>
            <person name="Hori S."/>
            <person name="Arai W."/>
            <person name="Tsubouchi T."/>
            <person name="Morono Y."/>
            <person name="Uchiyama I."/>
            <person name="Ito T."/>
            <person name="Fujiyama A."/>
            <person name="Inagaki F."/>
            <person name="Takami H."/>
        </authorList>
    </citation>
    <scope>NUCLEOTIDE SEQUENCE</scope>
    <source>
        <strain evidence="1">Expedition CK06-06</strain>
    </source>
</reference>
<feature type="non-terminal residue" evidence="1">
    <location>
        <position position="158"/>
    </location>
</feature>
<proteinExistence type="predicted"/>
<dbReference type="InterPro" id="IPR011101">
    <property type="entry name" value="DUF5131"/>
</dbReference>
<sequence length="158" mass="18513">MAHKIKWTDITWNLAWGCLNGCKYCYAKSMAKRVGGKVATINNLNPEETQNLINFKPTFLPKNANKEFPNKPKRIFADSMSDIAYWKKEWIELLFEKANEYPQHTFQVLTKTPRNLIGYKFPVNIWVGITAENQENFEKRIEPLKQIQAKNKFISMEP</sequence>
<dbReference type="AlphaFoldDB" id="X0WAB4"/>
<protein>
    <recommendedName>
        <fullName evidence="2">DUF5131 family protein</fullName>
    </recommendedName>
</protein>
<name>X0WAB4_9ZZZZ</name>
<organism evidence="1">
    <name type="scientific">marine sediment metagenome</name>
    <dbReference type="NCBI Taxonomy" id="412755"/>
    <lineage>
        <taxon>unclassified sequences</taxon>
        <taxon>metagenomes</taxon>
        <taxon>ecological metagenomes</taxon>
    </lineage>
</organism>
<evidence type="ECO:0008006" key="2">
    <source>
        <dbReference type="Google" id="ProtNLM"/>
    </source>
</evidence>